<accession>A0ABV2LWU2</accession>
<proteinExistence type="predicted"/>
<organism evidence="2 3">
    <name type="scientific">Moheibacter stercoris</name>
    <dbReference type="NCBI Taxonomy" id="1628251"/>
    <lineage>
        <taxon>Bacteria</taxon>
        <taxon>Pseudomonadati</taxon>
        <taxon>Bacteroidota</taxon>
        <taxon>Flavobacteriia</taxon>
        <taxon>Flavobacteriales</taxon>
        <taxon>Weeksellaceae</taxon>
        <taxon>Moheibacter</taxon>
    </lineage>
</organism>
<keyword evidence="3" id="KW-1185">Reference proteome</keyword>
<dbReference type="EMBL" id="JBEPMO010000028">
    <property type="protein sequence ID" value="MET3733032.1"/>
    <property type="molecule type" value="Genomic_DNA"/>
</dbReference>
<reference evidence="2 3" key="1">
    <citation type="submission" date="2024-06" db="EMBL/GenBank/DDBJ databases">
        <title>Genomic Encyclopedia of Type Strains, Phase IV (KMG-IV): sequencing the most valuable type-strain genomes for metagenomic binning, comparative biology and taxonomic classification.</title>
        <authorList>
            <person name="Goeker M."/>
        </authorList>
    </citation>
    <scope>NUCLEOTIDE SEQUENCE [LARGE SCALE GENOMIC DNA]</scope>
    <source>
        <strain evidence="2 3">DSM 29388</strain>
    </source>
</reference>
<evidence type="ECO:0000256" key="1">
    <source>
        <dbReference type="SAM" id="SignalP"/>
    </source>
</evidence>
<keyword evidence="1" id="KW-0732">Signal</keyword>
<evidence type="ECO:0000313" key="3">
    <source>
        <dbReference type="Proteomes" id="UP001549146"/>
    </source>
</evidence>
<feature type="signal peptide" evidence="1">
    <location>
        <begin position="1"/>
        <end position="22"/>
    </location>
</feature>
<comment type="caution">
    <text evidence="2">The sequence shown here is derived from an EMBL/GenBank/DDBJ whole genome shotgun (WGS) entry which is preliminary data.</text>
</comment>
<dbReference type="Proteomes" id="UP001549146">
    <property type="component" value="Unassembled WGS sequence"/>
</dbReference>
<evidence type="ECO:0000313" key="2">
    <source>
        <dbReference type="EMBL" id="MET3733032.1"/>
    </source>
</evidence>
<sequence length="150" mass="17199">MKTYTLILTTILSLFTILSCNNDDESQQVQSDNQPIVGKWHLISKKAGMGDAITFLPNEVVWEFKNGNEIIRTINMEINNTVLALLHPYHVSGSQNYYLDEVEDRVTFDLDYMPEGQNSLTYPFRIESDTLILGEQSSYDASFIYKFAKD</sequence>
<evidence type="ECO:0008006" key="4">
    <source>
        <dbReference type="Google" id="ProtNLM"/>
    </source>
</evidence>
<gene>
    <name evidence="2" type="ORF">ABID46_002625</name>
</gene>
<feature type="chain" id="PRO_5047536957" description="Lipocalin-like domain-containing protein" evidence="1">
    <location>
        <begin position="23"/>
        <end position="150"/>
    </location>
</feature>
<protein>
    <recommendedName>
        <fullName evidence="4">Lipocalin-like domain-containing protein</fullName>
    </recommendedName>
</protein>
<name>A0ABV2LWU2_9FLAO</name>
<dbReference type="PROSITE" id="PS51257">
    <property type="entry name" value="PROKAR_LIPOPROTEIN"/>
    <property type="match status" value="1"/>
</dbReference>